<keyword evidence="6 17" id="KW-0812">Transmembrane</keyword>
<keyword evidence="10 17" id="KW-0472">Membrane</keyword>
<dbReference type="GO" id="GO:0046685">
    <property type="term" value="P:response to arsenic-containing substance"/>
    <property type="evidence" value="ECO:0007669"/>
    <property type="project" value="Ensembl"/>
</dbReference>
<evidence type="ECO:0000256" key="2">
    <source>
        <dbReference type="ARBA" id="ARBA00008670"/>
    </source>
</evidence>
<feature type="domain" description="THD" evidence="18">
    <location>
        <begin position="84"/>
        <end position="241"/>
    </location>
</feature>
<dbReference type="InterPro" id="IPR006052">
    <property type="entry name" value="TNF_dom"/>
</dbReference>
<reference evidence="19" key="3">
    <citation type="submission" date="2025-08" db="UniProtKB">
        <authorList>
            <consortium name="Ensembl"/>
        </authorList>
    </citation>
    <scope>IDENTIFICATION</scope>
</reference>
<evidence type="ECO:0000256" key="5">
    <source>
        <dbReference type="ARBA" id="ARBA00022514"/>
    </source>
</evidence>
<evidence type="ECO:0000256" key="12">
    <source>
        <dbReference type="ARBA" id="ARBA00029751"/>
    </source>
</evidence>
<comment type="subunit">
    <text evidence="16">Homotrimer, and heterotrimer of either two LTB and one LTA subunits or (less prevalent) two LTA and one LTB subunits. Interacts with TNFRSF14.</text>
</comment>
<name>A0A3P8YR84_ESOLU</name>
<dbReference type="Pfam" id="PF00229">
    <property type="entry name" value="TNF"/>
    <property type="match status" value="1"/>
</dbReference>
<dbReference type="CTD" id="405785"/>
<proteinExistence type="inferred from homology"/>
<dbReference type="GO" id="GO:0006955">
    <property type="term" value="P:immune response"/>
    <property type="evidence" value="ECO:0007669"/>
    <property type="project" value="Ensembl"/>
</dbReference>
<evidence type="ECO:0000256" key="16">
    <source>
        <dbReference type="ARBA" id="ARBA00046860"/>
    </source>
</evidence>
<evidence type="ECO:0000313" key="20">
    <source>
        <dbReference type="Proteomes" id="UP000265140"/>
    </source>
</evidence>
<protein>
    <recommendedName>
        <fullName evidence="4">Lymphotoxin-alpha</fullName>
    </recommendedName>
    <alternativeName>
        <fullName evidence="12">TNF-alpha</fullName>
    </alternativeName>
    <alternativeName>
        <fullName evidence="13">TNF-beta</fullName>
    </alternativeName>
    <alternativeName>
        <fullName evidence="3">Tumor necrosis factor</fullName>
    </alternativeName>
    <alternativeName>
        <fullName evidence="14">Tumor necrosis factor ligand superfamily member 1</fullName>
    </alternativeName>
</protein>
<dbReference type="GO" id="GO:0007219">
    <property type="term" value="P:Notch signaling pathway"/>
    <property type="evidence" value="ECO:0007669"/>
    <property type="project" value="Ensembl"/>
</dbReference>
<feature type="transmembrane region" description="Helical" evidence="17">
    <location>
        <begin position="36"/>
        <end position="57"/>
    </location>
</feature>
<dbReference type="GO" id="GO:0043330">
    <property type="term" value="P:response to exogenous dsRNA"/>
    <property type="evidence" value="ECO:0007669"/>
    <property type="project" value="Ensembl"/>
</dbReference>
<sequence length="241" mass="27121">METHNSSVMLDMDSGLVYRPTTVTLEREKSTRTNKWTLVGAVLAMSLCVAAALFFTFCAKNQDHIEETNEIQHTLRQLSGSGKDAIHLEGDYNAHGTYNTSVEWYDGVDQAFQQGDIKLENNGIVIPRNGLYFVYSQVSFRVSCQHKARSESELIHISHRVSRLTSAIGDQYNMDWRPLLHSLRTVCRTSAGSEGKWYSAVYMGAVFSLEKDDRLQTFTDNRILPQLESGPGKNVFGVFAL</sequence>
<dbReference type="GO" id="GO:0005615">
    <property type="term" value="C:extracellular space"/>
    <property type="evidence" value="ECO:0007669"/>
    <property type="project" value="UniProtKB-KW"/>
</dbReference>
<dbReference type="GeneTree" id="ENSGT01060000248544"/>
<evidence type="ECO:0000313" key="19">
    <source>
        <dbReference type="Ensembl" id="ENSELUP00000018663.1"/>
    </source>
</evidence>
<dbReference type="SUPFAM" id="SSF49842">
    <property type="entry name" value="TNF-like"/>
    <property type="match status" value="1"/>
</dbReference>
<dbReference type="Proteomes" id="UP000265140">
    <property type="component" value="Chromosome 10"/>
</dbReference>
<dbReference type="RefSeq" id="XP_010871415.1">
    <property type="nucleotide sequence ID" value="XM_010873113.4"/>
</dbReference>
<dbReference type="Gene3D" id="2.60.120.40">
    <property type="match status" value="1"/>
</dbReference>
<dbReference type="GO" id="GO:0006954">
    <property type="term" value="P:inflammatory response"/>
    <property type="evidence" value="ECO:0007669"/>
    <property type="project" value="Ensembl"/>
</dbReference>
<evidence type="ECO:0000256" key="14">
    <source>
        <dbReference type="ARBA" id="ARBA00033263"/>
    </source>
</evidence>
<dbReference type="PRINTS" id="PR01236">
    <property type="entry name" value="TNFBETA"/>
</dbReference>
<evidence type="ECO:0000256" key="6">
    <source>
        <dbReference type="ARBA" id="ARBA00022692"/>
    </source>
</evidence>
<dbReference type="GO" id="GO:0042742">
    <property type="term" value="P:defense response to bacterium"/>
    <property type="evidence" value="ECO:0007669"/>
    <property type="project" value="Ensembl"/>
</dbReference>
<evidence type="ECO:0000256" key="7">
    <source>
        <dbReference type="ARBA" id="ARBA00022729"/>
    </source>
</evidence>
<reference evidence="19" key="4">
    <citation type="submission" date="2025-09" db="UniProtKB">
        <authorList>
            <consortium name="Ensembl"/>
        </authorList>
    </citation>
    <scope>IDENTIFICATION</scope>
</reference>
<evidence type="ECO:0000256" key="11">
    <source>
        <dbReference type="ARBA" id="ARBA00023157"/>
    </source>
</evidence>
<dbReference type="GO" id="GO:0009615">
    <property type="term" value="P:response to virus"/>
    <property type="evidence" value="ECO:0007669"/>
    <property type="project" value="Ensembl"/>
</dbReference>
<dbReference type="PANTHER" id="PTHR11471">
    <property type="entry name" value="TUMOR NECROSIS FACTOR FAMILY MEMBER"/>
    <property type="match status" value="1"/>
</dbReference>
<dbReference type="GO" id="GO:1901222">
    <property type="term" value="P:regulation of non-canonical NF-kappaB signal transduction"/>
    <property type="evidence" value="ECO:0007669"/>
    <property type="project" value="Ensembl"/>
</dbReference>
<keyword evidence="9 17" id="KW-1133">Transmembrane helix</keyword>
<keyword evidence="5" id="KW-0202">Cytokine</keyword>
<evidence type="ECO:0000256" key="3">
    <source>
        <dbReference type="ARBA" id="ARBA00013893"/>
    </source>
</evidence>
<keyword evidence="8" id="KW-0735">Signal-anchor</keyword>
<dbReference type="GO" id="GO:0006914">
    <property type="term" value="P:autophagy"/>
    <property type="evidence" value="ECO:0007669"/>
    <property type="project" value="Ensembl"/>
</dbReference>
<keyword evidence="11" id="KW-1015">Disulfide bond</keyword>
<dbReference type="PANTHER" id="PTHR11471:SF23">
    <property type="entry name" value="TUMOR NECROSIS FACTOR"/>
    <property type="match status" value="1"/>
</dbReference>
<dbReference type="PRINTS" id="PR01234">
    <property type="entry name" value="TNECROSISFCT"/>
</dbReference>
<evidence type="ECO:0000256" key="1">
    <source>
        <dbReference type="ARBA" id="ARBA00004606"/>
    </source>
</evidence>
<dbReference type="InterPro" id="IPR006053">
    <property type="entry name" value="TNF"/>
</dbReference>
<dbReference type="SMART" id="SM00207">
    <property type="entry name" value="TNF"/>
    <property type="match status" value="1"/>
</dbReference>
<dbReference type="GO" id="GO:0005164">
    <property type="term" value="F:tumor necrosis factor receptor binding"/>
    <property type="evidence" value="ECO:0007669"/>
    <property type="project" value="InterPro"/>
</dbReference>
<dbReference type="InterPro" id="IPR008983">
    <property type="entry name" value="Tumour_necrosis_fac-like_dom"/>
</dbReference>
<comment type="subcellular location">
    <subcellularLocation>
        <location evidence="1">Membrane</location>
        <topology evidence="1">Single-pass type II membrane protein</topology>
    </subcellularLocation>
</comment>
<dbReference type="STRING" id="8010.ENSELUP00000018663"/>
<comment type="function">
    <text evidence="15">Cytokine that in its homotrimeric form binds to TNFRSF1A/TNFR1, TNFRSF1B/TNFBR and TNFRSF14/HVEM. In its heterotrimeric form with LTB binds to TNFRSF3/LTBR. Lymphotoxin is produced by lymphocytes and is cytotoxic for a wide range of tumor cells in vitro and in vivo.</text>
</comment>
<evidence type="ECO:0000256" key="10">
    <source>
        <dbReference type="ARBA" id="ARBA00023136"/>
    </source>
</evidence>
<dbReference type="GO" id="GO:1902038">
    <property type="term" value="P:positive regulation of hematopoietic stem cell differentiation"/>
    <property type="evidence" value="ECO:0007669"/>
    <property type="project" value="Ensembl"/>
</dbReference>
<evidence type="ECO:0000256" key="8">
    <source>
        <dbReference type="ARBA" id="ARBA00022968"/>
    </source>
</evidence>
<evidence type="ECO:0000256" key="15">
    <source>
        <dbReference type="ARBA" id="ARBA00046146"/>
    </source>
</evidence>
<dbReference type="GO" id="GO:0070207">
    <property type="term" value="P:protein homotrimerization"/>
    <property type="evidence" value="ECO:0007669"/>
    <property type="project" value="Ensembl"/>
</dbReference>
<evidence type="ECO:0000256" key="9">
    <source>
        <dbReference type="ARBA" id="ARBA00022989"/>
    </source>
</evidence>
<dbReference type="OMA" id="MEGECKV"/>
<reference evidence="19" key="2">
    <citation type="submission" date="2020-02" db="EMBL/GenBank/DDBJ databases">
        <title>Esox lucius (northern pike) genome, fEsoLuc1, primary haplotype.</title>
        <authorList>
            <person name="Myers G."/>
            <person name="Karagic N."/>
            <person name="Meyer A."/>
            <person name="Pippel M."/>
            <person name="Reichard M."/>
            <person name="Winkler S."/>
            <person name="Tracey A."/>
            <person name="Sims Y."/>
            <person name="Howe K."/>
            <person name="Rhie A."/>
            <person name="Formenti G."/>
            <person name="Durbin R."/>
            <person name="Fedrigo O."/>
            <person name="Jarvis E.D."/>
        </authorList>
    </citation>
    <scope>NUCLEOTIDE SEQUENCE [LARGE SCALE GENOMIC DNA]</scope>
</reference>
<dbReference type="GO" id="GO:0032496">
    <property type="term" value="P:response to lipopolysaccharide"/>
    <property type="evidence" value="ECO:0007669"/>
    <property type="project" value="Ensembl"/>
</dbReference>
<evidence type="ECO:0000259" key="18">
    <source>
        <dbReference type="PROSITE" id="PS50049"/>
    </source>
</evidence>
<dbReference type="InterPro" id="IPR002960">
    <property type="entry name" value="TNF_beta"/>
</dbReference>
<evidence type="ECO:0000256" key="17">
    <source>
        <dbReference type="SAM" id="Phobius"/>
    </source>
</evidence>
<evidence type="ECO:0000256" key="4">
    <source>
        <dbReference type="ARBA" id="ARBA00018403"/>
    </source>
</evidence>
<accession>A0A3P8YR84</accession>
<organism evidence="19 20">
    <name type="scientific">Esox lucius</name>
    <name type="common">Northern pike</name>
    <dbReference type="NCBI Taxonomy" id="8010"/>
    <lineage>
        <taxon>Eukaryota</taxon>
        <taxon>Metazoa</taxon>
        <taxon>Chordata</taxon>
        <taxon>Craniata</taxon>
        <taxon>Vertebrata</taxon>
        <taxon>Euteleostomi</taxon>
        <taxon>Actinopterygii</taxon>
        <taxon>Neopterygii</taxon>
        <taxon>Teleostei</taxon>
        <taxon>Protacanthopterygii</taxon>
        <taxon>Esociformes</taxon>
        <taxon>Esocidae</taxon>
        <taxon>Esox</taxon>
    </lineage>
</organism>
<dbReference type="GO" id="GO:0016020">
    <property type="term" value="C:membrane"/>
    <property type="evidence" value="ECO:0007669"/>
    <property type="project" value="UniProtKB-SubCell"/>
</dbReference>
<dbReference type="GO" id="GO:0005125">
    <property type="term" value="F:cytokine activity"/>
    <property type="evidence" value="ECO:0007669"/>
    <property type="project" value="UniProtKB-KW"/>
</dbReference>
<dbReference type="InParanoid" id="A0A3P8YR84"/>
<dbReference type="GO" id="GO:0031101">
    <property type="term" value="P:fin regeneration"/>
    <property type="evidence" value="ECO:0007669"/>
    <property type="project" value="Ensembl"/>
</dbReference>
<dbReference type="Ensembl" id="ENSELUT00000028610.3">
    <property type="protein sequence ID" value="ENSELUP00000018663.1"/>
    <property type="gene ID" value="ENSELUG00000000735.3"/>
</dbReference>
<evidence type="ECO:0000256" key="13">
    <source>
        <dbReference type="ARBA" id="ARBA00033253"/>
    </source>
</evidence>
<reference evidence="20" key="1">
    <citation type="journal article" date="2014" name="PLoS ONE">
        <title>The genome and linkage map of the northern pike (Esox lucius): conserved synteny revealed between the salmonid sister group and the Neoteleostei.</title>
        <authorList>
            <person name="Rondeau E.B."/>
            <person name="Minkley D.R."/>
            <person name="Leong J.S."/>
            <person name="Messmer A.M."/>
            <person name="Jantzen J.R."/>
            <person name="von Schalburg K.R."/>
            <person name="Lemon C."/>
            <person name="Bird N.H."/>
            <person name="Koop B.F."/>
        </authorList>
    </citation>
    <scope>NUCLEOTIDE SEQUENCE</scope>
</reference>
<dbReference type="AlphaFoldDB" id="A0A3P8YR84"/>
<dbReference type="GO" id="GO:0060729">
    <property type="term" value="P:intestinal epithelial structure maintenance"/>
    <property type="evidence" value="ECO:0007669"/>
    <property type="project" value="Ensembl"/>
</dbReference>
<dbReference type="OrthoDB" id="9940698at2759"/>
<keyword evidence="20" id="KW-1185">Reference proteome</keyword>
<dbReference type="KEGG" id="els:105012342"/>
<dbReference type="GO" id="GO:0001889">
    <property type="term" value="P:liver development"/>
    <property type="evidence" value="ECO:0007669"/>
    <property type="project" value="Ensembl"/>
</dbReference>
<dbReference type="GO" id="GO:0060218">
    <property type="term" value="P:hematopoietic stem cell differentiation"/>
    <property type="evidence" value="ECO:0007669"/>
    <property type="project" value="Ensembl"/>
</dbReference>
<dbReference type="PROSITE" id="PS50049">
    <property type="entry name" value="THD_2"/>
    <property type="match status" value="1"/>
</dbReference>
<comment type="similarity">
    <text evidence="2">Belongs to the tumor necrosis factor family.</text>
</comment>
<dbReference type="GeneID" id="105012342"/>
<keyword evidence="7" id="KW-0732">Signal</keyword>
<dbReference type="Bgee" id="ENSELUG00000000735">
    <property type="expression patterns" value="Expressed in stomach and 3 other cell types or tissues"/>
</dbReference>
<dbReference type="CDD" id="cd00184">
    <property type="entry name" value="TNF"/>
    <property type="match status" value="1"/>
</dbReference>